<organism evidence="1">
    <name type="scientific">marine metagenome</name>
    <dbReference type="NCBI Taxonomy" id="408172"/>
    <lineage>
        <taxon>unclassified sequences</taxon>
        <taxon>metagenomes</taxon>
        <taxon>ecological metagenomes</taxon>
    </lineage>
</organism>
<reference evidence="1" key="1">
    <citation type="submission" date="2018-05" db="EMBL/GenBank/DDBJ databases">
        <authorList>
            <person name="Lanie J.A."/>
            <person name="Ng W.-L."/>
            <person name="Kazmierczak K.M."/>
            <person name="Andrzejewski T.M."/>
            <person name="Davidsen T.M."/>
            <person name="Wayne K.J."/>
            <person name="Tettelin H."/>
            <person name="Glass J.I."/>
            <person name="Rusch D."/>
            <person name="Podicherti R."/>
            <person name="Tsui H.-C.T."/>
            <person name="Winkler M.E."/>
        </authorList>
    </citation>
    <scope>NUCLEOTIDE SEQUENCE</scope>
</reference>
<feature type="non-terminal residue" evidence="1">
    <location>
        <position position="1"/>
    </location>
</feature>
<protein>
    <submittedName>
        <fullName evidence="1">Uncharacterized protein</fullName>
    </submittedName>
</protein>
<proteinExistence type="predicted"/>
<gene>
    <name evidence="1" type="ORF">METZ01_LOCUS194429</name>
</gene>
<dbReference type="AlphaFoldDB" id="A0A382DTI3"/>
<name>A0A382DTI3_9ZZZZ</name>
<sequence length="26" mass="3162">QVLIPQTKNKKNLTRLFLMKTFELRT</sequence>
<dbReference type="EMBL" id="UINC01040964">
    <property type="protein sequence ID" value="SVB41575.1"/>
    <property type="molecule type" value="Genomic_DNA"/>
</dbReference>
<accession>A0A382DTI3</accession>
<evidence type="ECO:0000313" key="1">
    <source>
        <dbReference type="EMBL" id="SVB41575.1"/>
    </source>
</evidence>